<feature type="region of interest" description="Disordered" evidence="1">
    <location>
        <begin position="100"/>
        <end position="160"/>
    </location>
</feature>
<evidence type="ECO:0000256" key="1">
    <source>
        <dbReference type="SAM" id="MobiDB-lite"/>
    </source>
</evidence>
<keyword evidence="2" id="KW-0732">Signal</keyword>
<gene>
    <name evidence="3" type="ORF">BFL28_01725</name>
</gene>
<feature type="signal peptide" evidence="2">
    <location>
        <begin position="1"/>
        <end position="26"/>
    </location>
</feature>
<dbReference type="AlphaFoldDB" id="A0A1E3LY16"/>
<name>A0A1E3LY16_9SPHN</name>
<comment type="caution">
    <text evidence="3">The sequence shown here is derived from an EMBL/GenBank/DDBJ whole genome shotgun (WGS) entry which is preliminary data.</text>
</comment>
<reference evidence="3 4" key="1">
    <citation type="submission" date="2016-08" db="EMBL/GenBank/DDBJ databases">
        <title>Draft genome of the agarase producing Sphingomonas sp. MCT13.</title>
        <authorList>
            <person name="D'Andrea M.M."/>
            <person name="Rossolini G.M."/>
            <person name="Thaller M.C."/>
        </authorList>
    </citation>
    <scope>NUCLEOTIDE SEQUENCE [LARGE SCALE GENOMIC DNA]</scope>
    <source>
        <strain evidence="3 4">MCT13</strain>
    </source>
</reference>
<feature type="chain" id="PRO_5009132164" description="SPOR domain-containing protein" evidence="2">
    <location>
        <begin position="27"/>
        <end position="160"/>
    </location>
</feature>
<evidence type="ECO:0000313" key="4">
    <source>
        <dbReference type="Proteomes" id="UP000094487"/>
    </source>
</evidence>
<evidence type="ECO:0000256" key="2">
    <source>
        <dbReference type="SAM" id="SignalP"/>
    </source>
</evidence>
<feature type="compositionally biased region" description="Basic and acidic residues" evidence="1">
    <location>
        <begin position="101"/>
        <end position="116"/>
    </location>
</feature>
<dbReference type="RefSeq" id="WP_069320442.1">
    <property type="nucleotide sequence ID" value="NZ_MDDS01000024.1"/>
</dbReference>
<dbReference type="EMBL" id="MDDS01000024">
    <property type="protein sequence ID" value="ODP37720.1"/>
    <property type="molecule type" value="Genomic_DNA"/>
</dbReference>
<dbReference type="PROSITE" id="PS51257">
    <property type="entry name" value="PROKAR_LIPOPROTEIN"/>
    <property type="match status" value="1"/>
</dbReference>
<sequence>MRARWHLLGIVVAGSLAVGSCAGALAGNFTVTGGLYPKAGWGVPSFGSEAEIAHLPAAAAVERIEPKPAFAGYYYPPEVPVASSPQDAALAASQIDAIYDEPQRATLDDPDAREAEPQQAMVTSAMAPDTGDAGDWPAPPAPSADVQSYSSYSDVAAAED</sequence>
<evidence type="ECO:0000313" key="3">
    <source>
        <dbReference type="EMBL" id="ODP37720.1"/>
    </source>
</evidence>
<proteinExistence type="predicted"/>
<evidence type="ECO:0008006" key="5">
    <source>
        <dbReference type="Google" id="ProtNLM"/>
    </source>
</evidence>
<dbReference type="Proteomes" id="UP000094487">
    <property type="component" value="Unassembled WGS sequence"/>
</dbReference>
<dbReference type="STRING" id="1888892.BFL28_01725"/>
<feature type="compositionally biased region" description="Low complexity" evidence="1">
    <location>
        <begin position="127"/>
        <end position="136"/>
    </location>
</feature>
<protein>
    <recommendedName>
        <fullName evidence="5">SPOR domain-containing protein</fullName>
    </recommendedName>
</protein>
<organism evidence="3 4">
    <name type="scientific">Sphingomonas turrisvirgatae</name>
    <dbReference type="NCBI Taxonomy" id="1888892"/>
    <lineage>
        <taxon>Bacteria</taxon>
        <taxon>Pseudomonadati</taxon>
        <taxon>Pseudomonadota</taxon>
        <taxon>Alphaproteobacteria</taxon>
        <taxon>Sphingomonadales</taxon>
        <taxon>Sphingomonadaceae</taxon>
        <taxon>Sphingomonas</taxon>
    </lineage>
</organism>
<keyword evidence="4" id="KW-1185">Reference proteome</keyword>
<accession>A0A1E3LY16</accession>